<name>A0ABR2PCB8_9ROSI</name>
<comment type="caution">
    <text evidence="1">The sequence shown here is derived from an EMBL/GenBank/DDBJ whole genome shotgun (WGS) entry which is preliminary data.</text>
</comment>
<accession>A0ABR2PCB8</accession>
<keyword evidence="2" id="KW-1185">Reference proteome</keyword>
<protein>
    <recommendedName>
        <fullName evidence="3">Peptidase C1A papain C-terminal domain-containing protein</fullName>
    </recommendedName>
</protein>
<evidence type="ECO:0008006" key="3">
    <source>
        <dbReference type="Google" id="ProtNLM"/>
    </source>
</evidence>
<evidence type="ECO:0000313" key="1">
    <source>
        <dbReference type="EMBL" id="KAK8986081.1"/>
    </source>
</evidence>
<dbReference type="Proteomes" id="UP001396334">
    <property type="component" value="Unassembled WGS sequence"/>
</dbReference>
<gene>
    <name evidence="1" type="ORF">V6N11_082365</name>
</gene>
<organism evidence="1 2">
    <name type="scientific">Hibiscus sabdariffa</name>
    <name type="common">roselle</name>
    <dbReference type="NCBI Taxonomy" id="183260"/>
    <lineage>
        <taxon>Eukaryota</taxon>
        <taxon>Viridiplantae</taxon>
        <taxon>Streptophyta</taxon>
        <taxon>Embryophyta</taxon>
        <taxon>Tracheophyta</taxon>
        <taxon>Spermatophyta</taxon>
        <taxon>Magnoliopsida</taxon>
        <taxon>eudicotyledons</taxon>
        <taxon>Gunneridae</taxon>
        <taxon>Pentapetalae</taxon>
        <taxon>rosids</taxon>
        <taxon>malvids</taxon>
        <taxon>Malvales</taxon>
        <taxon>Malvaceae</taxon>
        <taxon>Malvoideae</taxon>
        <taxon>Hibiscus</taxon>
    </lineage>
</organism>
<proteinExistence type="predicted"/>
<sequence>MTPYLSSSILRSRFGNMIFPFDGDEQDASNDLSNEFELFVVVTLTCLVSAPPKESQHIFPATKHGLQDTPSSCYASSAAITFTALAEIFSKKHLLNGDAEKSIGRYLGKAGFNSSACRW</sequence>
<reference evidence="1 2" key="1">
    <citation type="journal article" date="2024" name="G3 (Bethesda)">
        <title>Genome assembly of Hibiscus sabdariffa L. provides insights into metabolisms of medicinal natural products.</title>
        <authorList>
            <person name="Kim T."/>
        </authorList>
    </citation>
    <scope>NUCLEOTIDE SEQUENCE [LARGE SCALE GENOMIC DNA]</scope>
    <source>
        <strain evidence="1">TK-2024</strain>
        <tissue evidence="1">Old leaves</tissue>
    </source>
</reference>
<evidence type="ECO:0000313" key="2">
    <source>
        <dbReference type="Proteomes" id="UP001396334"/>
    </source>
</evidence>
<dbReference type="EMBL" id="JBBPBN010000065">
    <property type="protein sequence ID" value="KAK8986081.1"/>
    <property type="molecule type" value="Genomic_DNA"/>
</dbReference>